<reference evidence="1 2" key="1">
    <citation type="journal article" date="2019" name="Sci. Rep.">
        <title>Orb-weaving spider Araneus ventricosus genome elucidates the spidroin gene catalogue.</title>
        <authorList>
            <person name="Kono N."/>
            <person name="Nakamura H."/>
            <person name="Ohtoshi R."/>
            <person name="Moran D.A.P."/>
            <person name="Shinohara A."/>
            <person name="Yoshida Y."/>
            <person name="Fujiwara M."/>
            <person name="Mori M."/>
            <person name="Tomita M."/>
            <person name="Arakawa K."/>
        </authorList>
    </citation>
    <scope>NUCLEOTIDE SEQUENCE [LARGE SCALE GENOMIC DNA]</scope>
</reference>
<keyword evidence="2" id="KW-1185">Reference proteome</keyword>
<dbReference type="Proteomes" id="UP000499080">
    <property type="component" value="Unassembled WGS sequence"/>
</dbReference>
<organism evidence="1 2">
    <name type="scientific">Araneus ventricosus</name>
    <name type="common">Orbweaver spider</name>
    <name type="synonym">Epeira ventricosa</name>
    <dbReference type="NCBI Taxonomy" id="182803"/>
    <lineage>
        <taxon>Eukaryota</taxon>
        <taxon>Metazoa</taxon>
        <taxon>Ecdysozoa</taxon>
        <taxon>Arthropoda</taxon>
        <taxon>Chelicerata</taxon>
        <taxon>Arachnida</taxon>
        <taxon>Araneae</taxon>
        <taxon>Araneomorphae</taxon>
        <taxon>Entelegynae</taxon>
        <taxon>Araneoidea</taxon>
        <taxon>Araneidae</taxon>
        <taxon>Araneus</taxon>
    </lineage>
</organism>
<dbReference type="EMBL" id="BGPR01001892">
    <property type="protein sequence ID" value="GBM63829.1"/>
    <property type="molecule type" value="Genomic_DNA"/>
</dbReference>
<name>A0A4Y2HEY4_ARAVE</name>
<gene>
    <name evidence="1" type="ORF">AVEN_193631_1</name>
</gene>
<evidence type="ECO:0000313" key="1">
    <source>
        <dbReference type="EMBL" id="GBM63829.1"/>
    </source>
</evidence>
<accession>A0A4Y2HEY4</accession>
<proteinExistence type="predicted"/>
<protein>
    <submittedName>
        <fullName evidence="1">Uncharacterized protein</fullName>
    </submittedName>
</protein>
<comment type="caution">
    <text evidence="1">The sequence shown here is derived from an EMBL/GenBank/DDBJ whole genome shotgun (WGS) entry which is preliminary data.</text>
</comment>
<dbReference type="AlphaFoldDB" id="A0A4Y2HEY4"/>
<sequence>MKEVLQYEVLRPSFHAPYGSPLNNYHVPMGVFIADLHATSFRHPGPGPKNTVILPSVLWHLPFFRAKKPLSVLSTQVPGFMKSSLVAQKPKLCQLYDGH</sequence>
<evidence type="ECO:0000313" key="2">
    <source>
        <dbReference type="Proteomes" id="UP000499080"/>
    </source>
</evidence>